<dbReference type="Pfam" id="PF01551">
    <property type="entry name" value="Peptidase_M23"/>
    <property type="match status" value="1"/>
</dbReference>
<evidence type="ECO:0000259" key="1">
    <source>
        <dbReference type="Pfam" id="PF01551"/>
    </source>
</evidence>
<dbReference type="EMBL" id="BOOC01000051">
    <property type="protein sequence ID" value="GIH44111.1"/>
    <property type="molecule type" value="Genomic_DNA"/>
</dbReference>
<dbReference type="SUPFAM" id="SSF51261">
    <property type="entry name" value="Duplicated hybrid motif"/>
    <property type="match status" value="1"/>
</dbReference>
<dbReference type="CDD" id="cd12797">
    <property type="entry name" value="M23_peptidase"/>
    <property type="match status" value="1"/>
</dbReference>
<dbReference type="InterPro" id="IPR016047">
    <property type="entry name" value="M23ase_b-sheet_dom"/>
</dbReference>
<dbReference type="Gene3D" id="2.70.70.10">
    <property type="entry name" value="Glucose Permease (Domain IIA)"/>
    <property type="match status" value="1"/>
</dbReference>
<feature type="domain" description="M23ase beta-sheet core" evidence="1">
    <location>
        <begin position="2"/>
        <end position="80"/>
    </location>
</feature>
<dbReference type="Proteomes" id="UP000603904">
    <property type="component" value="Unassembled WGS sequence"/>
</dbReference>
<dbReference type="InterPro" id="IPR011055">
    <property type="entry name" value="Dup_hybrid_motif"/>
</dbReference>
<keyword evidence="3" id="KW-1185">Reference proteome</keyword>
<reference evidence="2 3" key="1">
    <citation type="submission" date="2021-01" db="EMBL/GenBank/DDBJ databases">
        <title>Whole genome shotgun sequence of Microbispora corallina NBRC 16416.</title>
        <authorList>
            <person name="Komaki H."/>
            <person name="Tamura T."/>
        </authorList>
    </citation>
    <scope>NUCLEOTIDE SEQUENCE [LARGE SCALE GENOMIC DNA]</scope>
    <source>
        <strain evidence="2 3">NBRC 16416</strain>
    </source>
</reference>
<protein>
    <recommendedName>
        <fullName evidence="1">M23ase beta-sheet core domain-containing protein</fullName>
    </recommendedName>
</protein>
<accession>A0ABQ4GAK4</accession>
<evidence type="ECO:0000313" key="3">
    <source>
        <dbReference type="Proteomes" id="UP000603904"/>
    </source>
</evidence>
<gene>
    <name evidence="2" type="ORF">Mco01_71110</name>
</gene>
<proteinExistence type="predicted"/>
<comment type="caution">
    <text evidence="2">The sequence shown here is derived from an EMBL/GenBank/DDBJ whole genome shotgun (WGS) entry which is preliminary data.</text>
</comment>
<organism evidence="2 3">
    <name type="scientific">Microbispora corallina</name>
    <dbReference type="NCBI Taxonomy" id="83302"/>
    <lineage>
        <taxon>Bacteria</taxon>
        <taxon>Bacillati</taxon>
        <taxon>Actinomycetota</taxon>
        <taxon>Actinomycetes</taxon>
        <taxon>Streptosporangiales</taxon>
        <taxon>Streptosporangiaceae</taxon>
        <taxon>Microbispora</taxon>
    </lineage>
</organism>
<name>A0ABQ4GAK4_9ACTN</name>
<evidence type="ECO:0000313" key="2">
    <source>
        <dbReference type="EMBL" id="GIH44111.1"/>
    </source>
</evidence>
<sequence length="103" mass="11054">MRAVGSGIVLHAERVAGRGVVTVAHPDGLRTTYLPVRASVRPGDSVAAGDVIGVMEDWTGHCPMSCLHLGLLRGDLYLDPLLLFGTGQVRLLPLWSRPSERRG</sequence>